<dbReference type="KEGG" id="doe:DENOEST_1354"/>
<dbReference type="Pfam" id="PF03916">
    <property type="entry name" value="NrfD"/>
    <property type="match status" value="1"/>
</dbReference>
<gene>
    <name evidence="7" type="ORF">DENOEST_1354</name>
</gene>
<keyword evidence="5" id="KW-1133">Transmembrane helix</keyword>
<dbReference type="AlphaFoldDB" id="A0A6S6Y012"/>
<comment type="similarity">
    <text evidence="2">Belongs to the NrfD family.</text>
</comment>
<dbReference type="OrthoDB" id="6113252at2"/>
<dbReference type="InterPro" id="IPR052049">
    <property type="entry name" value="Electron_transfer_protein"/>
</dbReference>
<keyword evidence="3" id="KW-1003">Cell membrane</keyword>
<sequence>MQSSSDPKTLAEVFGFLGDLHRKEGTTTFIKLCLSLGREPSVATKWWQASLLVTAVCLLFVLYQLIFVGHAAFNTSSDGINWGMAVSTYVFFALTSSGLTMVASLATVFGFKQFYPVAKRCIYLAIITLISGFTVLALELGHPFRMLWSIPTGMQIMSPMFWMGVFYLIDLVLLIIKLYLLWQEEWDSPRSNAVGVAGFIAVILASGMLGLVFGSLSMRPMWYGSFTSIYFIITAALSGAAAIVVTTYMAYDFNRSNMPEPLRGLASGPQLPRVFAAFIGITLVMFVTRFWVGLWSNLDGLDGFQALVRTPLFHLELWLGLCLPFYLMASPSTQTNTQKQLIAAFLVLGAMFINRYEFVIGGQLVPMFKGTWVNDLIPYTPSLTEWALTLLGLSLCLALYALGEKVLKLSAMPSVVEMEKPGVAQA</sequence>
<comment type="subcellular location">
    <subcellularLocation>
        <location evidence="1">Cell membrane</location>
        <topology evidence="1">Multi-pass membrane protein</topology>
    </subcellularLocation>
</comment>
<dbReference type="PANTHER" id="PTHR34856:SF2">
    <property type="entry name" value="PROTEIN NRFD"/>
    <property type="match status" value="1"/>
</dbReference>
<dbReference type="GO" id="GO:0005886">
    <property type="term" value="C:plasma membrane"/>
    <property type="evidence" value="ECO:0007669"/>
    <property type="project" value="UniProtKB-SubCell"/>
</dbReference>
<evidence type="ECO:0000256" key="6">
    <source>
        <dbReference type="ARBA" id="ARBA00023136"/>
    </source>
</evidence>
<keyword evidence="4" id="KW-0812">Transmembrane</keyword>
<keyword evidence="8" id="KW-1185">Reference proteome</keyword>
<proteinExistence type="inferred from homology"/>
<evidence type="ECO:0000256" key="4">
    <source>
        <dbReference type="ARBA" id="ARBA00022692"/>
    </source>
</evidence>
<name>A0A6S6Y012_9PROT</name>
<dbReference type="InterPro" id="IPR005614">
    <property type="entry name" value="NrfD-like"/>
</dbReference>
<dbReference type="Proteomes" id="UP000515733">
    <property type="component" value="Chromosome"/>
</dbReference>
<dbReference type="EMBL" id="LR778301">
    <property type="protein sequence ID" value="CAB1368519.1"/>
    <property type="molecule type" value="Genomic_DNA"/>
</dbReference>
<reference evidence="7 8" key="1">
    <citation type="submission" date="2020-03" db="EMBL/GenBank/DDBJ databases">
        <authorList>
            <consortium name="Genoscope - CEA"/>
            <person name="William W."/>
        </authorList>
    </citation>
    <scope>NUCLEOTIDE SEQUENCE [LARGE SCALE GENOMIC DNA]</scope>
    <source>
        <strain evidence="8">DSM 16959</strain>
    </source>
</reference>
<keyword evidence="6" id="KW-0472">Membrane</keyword>
<evidence type="ECO:0000256" key="1">
    <source>
        <dbReference type="ARBA" id="ARBA00004651"/>
    </source>
</evidence>
<organism evidence="7 8">
    <name type="scientific">Denitratisoma oestradiolicum</name>
    <dbReference type="NCBI Taxonomy" id="311182"/>
    <lineage>
        <taxon>Bacteria</taxon>
        <taxon>Pseudomonadati</taxon>
        <taxon>Pseudomonadota</taxon>
        <taxon>Betaproteobacteria</taxon>
        <taxon>Nitrosomonadales</taxon>
        <taxon>Sterolibacteriaceae</taxon>
        <taxon>Denitratisoma</taxon>
    </lineage>
</organism>
<evidence type="ECO:0000313" key="7">
    <source>
        <dbReference type="EMBL" id="CAB1368519.1"/>
    </source>
</evidence>
<dbReference type="PANTHER" id="PTHR34856">
    <property type="entry name" value="PROTEIN NRFD"/>
    <property type="match status" value="1"/>
</dbReference>
<dbReference type="RefSeq" id="WP_145769628.1">
    <property type="nucleotide sequence ID" value="NZ_LR778301.1"/>
</dbReference>
<evidence type="ECO:0000313" key="8">
    <source>
        <dbReference type="Proteomes" id="UP000515733"/>
    </source>
</evidence>
<evidence type="ECO:0000256" key="2">
    <source>
        <dbReference type="ARBA" id="ARBA00008929"/>
    </source>
</evidence>
<protein>
    <submittedName>
        <fullName evidence="7">Polysulfide reductase</fullName>
    </submittedName>
</protein>
<evidence type="ECO:0000256" key="5">
    <source>
        <dbReference type="ARBA" id="ARBA00022989"/>
    </source>
</evidence>
<accession>A0A6S6Y012</accession>
<evidence type="ECO:0000256" key="3">
    <source>
        <dbReference type="ARBA" id="ARBA00022475"/>
    </source>
</evidence>
<dbReference type="Gene3D" id="1.20.1630.10">
    <property type="entry name" value="Formate dehydrogenase/DMSO reductase domain"/>
    <property type="match status" value="1"/>
</dbReference>